<dbReference type="GO" id="GO:0046872">
    <property type="term" value="F:metal ion binding"/>
    <property type="evidence" value="ECO:0007669"/>
    <property type="project" value="UniProtKB-KW"/>
</dbReference>
<keyword evidence="6" id="KW-1185">Reference proteome</keyword>
<dbReference type="GO" id="GO:0016787">
    <property type="term" value="F:hydrolase activity"/>
    <property type="evidence" value="ECO:0007669"/>
    <property type="project" value="UniProtKB-KW"/>
</dbReference>
<dbReference type="EMBL" id="KZ451917">
    <property type="protein sequence ID" value="PKA62339.1"/>
    <property type="molecule type" value="Genomic_DNA"/>
</dbReference>
<evidence type="ECO:0000259" key="3">
    <source>
        <dbReference type="Pfam" id="PF07727"/>
    </source>
</evidence>
<dbReference type="InterPro" id="IPR012337">
    <property type="entry name" value="RNaseH-like_sf"/>
</dbReference>
<feature type="domain" description="Retroviral polymerase SH3-like" evidence="4">
    <location>
        <begin position="55"/>
        <end position="108"/>
    </location>
</feature>
<name>A0A2I0B3H4_9ASPA</name>
<dbReference type="InterPro" id="IPR013103">
    <property type="entry name" value="RVT_2"/>
</dbReference>
<evidence type="ECO:0000259" key="4">
    <source>
        <dbReference type="Pfam" id="PF25597"/>
    </source>
</evidence>
<accession>A0A2I0B3H4</accession>
<dbReference type="Pfam" id="PF25597">
    <property type="entry name" value="SH3_retrovirus"/>
    <property type="match status" value="1"/>
</dbReference>
<dbReference type="PANTHER" id="PTHR42648:SF19">
    <property type="entry name" value="RNA-DIRECTED DNA POLYMERASE"/>
    <property type="match status" value="1"/>
</dbReference>
<keyword evidence="2 5" id="KW-0378">Hydrolase</keyword>
<dbReference type="Proteomes" id="UP000236161">
    <property type="component" value="Unassembled WGS sequence"/>
</dbReference>
<evidence type="ECO:0000313" key="5">
    <source>
        <dbReference type="EMBL" id="PKA62339.1"/>
    </source>
</evidence>
<dbReference type="OrthoDB" id="786741at2759"/>
<dbReference type="AlphaFoldDB" id="A0A2I0B3H4"/>
<reference evidence="5 6" key="1">
    <citation type="journal article" date="2017" name="Nature">
        <title>The Apostasia genome and the evolution of orchids.</title>
        <authorList>
            <person name="Zhang G.Q."/>
            <person name="Liu K.W."/>
            <person name="Li Z."/>
            <person name="Lohaus R."/>
            <person name="Hsiao Y.Y."/>
            <person name="Niu S.C."/>
            <person name="Wang J.Y."/>
            <person name="Lin Y.C."/>
            <person name="Xu Q."/>
            <person name="Chen L.J."/>
            <person name="Yoshida K."/>
            <person name="Fujiwara S."/>
            <person name="Wang Z.W."/>
            <person name="Zhang Y.Q."/>
            <person name="Mitsuda N."/>
            <person name="Wang M."/>
            <person name="Liu G.H."/>
            <person name="Pecoraro L."/>
            <person name="Huang H.X."/>
            <person name="Xiao X.J."/>
            <person name="Lin M."/>
            <person name="Wu X.Y."/>
            <person name="Wu W.L."/>
            <person name="Chen Y.Y."/>
            <person name="Chang S.B."/>
            <person name="Sakamoto S."/>
            <person name="Ohme-Takagi M."/>
            <person name="Yagi M."/>
            <person name="Zeng S.J."/>
            <person name="Shen C.Y."/>
            <person name="Yeh C.M."/>
            <person name="Luo Y.B."/>
            <person name="Tsai W.C."/>
            <person name="Van de Peer Y."/>
            <person name="Liu Z.J."/>
        </authorList>
    </citation>
    <scope>NUCLEOTIDE SEQUENCE [LARGE SCALE GENOMIC DNA]</scope>
    <source>
        <strain evidence="6">cv. Shenzhen</strain>
        <tissue evidence="5">Stem</tissue>
    </source>
</reference>
<dbReference type="InterPro" id="IPR057670">
    <property type="entry name" value="SH3_retrovirus"/>
</dbReference>
<dbReference type="EC" id="3.1.13.-" evidence="5"/>
<evidence type="ECO:0000256" key="2">
    <source>
        <dbReference type="ARBA" id="ARBA00022801"/>
    </source>
</evidence>
<evidence type="ECO:0000256" key="1">
    <source>
        <dbReference type="ARBA" id="ARBA00022723"/>
    </source>
</evidence>
<proteinExistence type="predicted"/>
<organism evidence="5 6">
    <name type="scientific">Apostasia shenzhenica</name>
    <dbReference type="NCBI Taxonomy" id="1088818"/>
    <lineage>
        <taxon>Eukaryota</taxon>
        <taxon>Viridiplantae</taxon>
        <taxon>Streptophyta</taxon>
        <taxon>Embryophyta</taxon>
        <taxon>Tracheophyta</taxon>
        <taxon>Spermatophyta</taxon>
        <taxon>Magnoliopsida</taxon>
        <taxon>Liliopsida</taxon>
        <taxon>Asparagales</taxon>
        <taxon>Orchidaceae</taxon>
        <taxon>Apostasioideae</taxon>
        <taxon>Apostasia</taxon>
    </lineage>
</organism>
<dbReference type="Pfam" id="PF07727">
    <property type="entry name" value="RVT_2"/>
    <property type="match status" value="1"/>
</dbReference>
<gene>
    <name evidence="5" type="ORF">AXF42_Ash009223</name>
</gene>
<feature type="domain" description="Reverse transcriptase Ty1/copia-type" evidence="3">
    <location>
        <begin position="175"/>
        <end position="271"/>
    </location>
</feature>
<sequence length="272" mass="31802">MLHERGLPRYFWAEAVNTAYYIVNCVTVRSILRKTPYELWKGRKPNISHLRVFGCNCFVLNNGKDDLKKFNPKANEAIFLGYSLTNKAYRVYNTRTMLVDESIHVQFEWKYKEAHPPEQIIGDPSQGIRTRSSLQNEVNHSAFISQIKPKSFEEAENDDFWILAMQEELDQFKRNDNWELVPRPKDHSIIDTKWVFRNKLNDSGTIIRNKARLVAKGFTQIKGIDFEEIFAPVARLEAIRLLILFACLKDFKLFQMDVKSAFLNGFIVEEVC</sequence>
<protein>
    <submittedName>
        <fullName evidence="5">Putative mitochondrial protein</fullName>
        <ecNumber evidence="5">3.1.13.-</ecNumber>
    </submittedName>
</protein>
<dbReference type="InterPro" id="IPR039537">
    <property type="entry name" value="Retrotran_Ty1/copia-like"/>
</dbReference>
<dbReference type="PANTHER" id="PTHR42648">
    <property type="entry name" value="TRANSPOSASE, PUTATIVE-RELATED"/>
    <property type="match status" value="1"/>
</dbReference>
<dbReference type="SUPFAM" id="SSF53098">
    <property type="entry name" value="Ribonuclease H-like"/>
    <property type="match status" value="1"/>
</dbReference>
<evidence type="ECO:0000313" key="6">
    <source>
        <dbReference type="Proteomes" id="UP000236161"/>
    </source>
</evidence>
<keyword evidence="1" id="KW-0479">Metal-binding</keyword>
<dbReference type="STRING" id="1088818.A0A2I0B3H4"/>